<evidence type="ECO:0000313" key="2">
    <source>
        <dbReference type="EMBL" id="OOP67833.1"/>
    </source>
</evidence>
<comment type="caution">
    <text evidence="2">The sequence shown here is derived from an EMBL/GenBank/DDBJ whole genome shotgun (WGS) entry which is preliminary data.</text>
</comment>
<dbReference type="EMBL" id="MTLA01000156">
    <property type="protein sequence ID" value="OOP67833.1"/>
    <property type="molecule type" value="Genomic_DNA"/>
</dbReference>
<reference evidence="2 3" key="1">
    <citation type="submission" date="2017-01" db="EMBL/GenBank/DDBJ databases">
        <title>Draft genome sequence of Bacillus oleronius.</title>
        <authorList>
            <person name="Allam M."/>
        </authorList>
    </citation>
    <scope>NUCLEOTIDE SEQUENCE [LARGE SCALE GENOMIC DNA]</scope>
    <source>
        <strain evidence="2 3">DSM 9356</strain>
    </source>
</reference>
<proteinExistence type="predicted"/>
<keyword evidence="1" id="KW-0812">Transmembrane</keyword>
<accession>A0A8E2I871</accession>
<evidence type="ECO:0000256" key="1">
    <source>
        <dbReference type="SAM" id="Phobius"/>
    </source>
</evidence>
<dbReference type="AlphaFoldDB" id="A0A8E2I871"/>
<protein>
    <submittedName>
        <fullName evidence="2">Uncharacterized protein</fullName>
    </submittedName>
</protein>
<sequence length="155" mass="18511">MKKYKPYLAMALILPILTLPFLGRSTFKRFYPSVLFICSIVLLESIVAYKRVWWWFYNKIMPKPISDMFLIIAGPFFVGSLWILKFTYGKFKRYLAINFIIDTIFVYIIINLFKKIGYGSLVRIKRYQFLSLFLLKAILLSMFQFVREKRGTVLR</sequence>
<keyword evidence="1" id="KW-1133">Transmembrane helix</keyword>
<feature type="transmembrane region" description="Helical" evidence="1">
    <location>
        <begin position="33"/>
        <end position="56"/>
    </location>
</feature>
<evidence type="ECO:0000313" key="3">
    <source>
        <dbReference type="Proteomes" id="UP000189761"/>
    </source>
</evidence>
<name>A0A8E2I871_9BACI</name>
<dbReference type="Proteomes" id="UP000189761">
    <property type="component" value="Unassembled WGS sequence"/>
</dbReference>
<keyword evidence="1" id="KW-0472">Membrane</keyword>
<organism evidence="2 3">
    <name type="scientific">Heyndrickxia oleronia</name>
    <dbReference type="NCBI Taxonomy" id="38875"/>
    <lineage>
        <taxon>Bacteria</taxon>
        <taxon>Bacillati</taxon>
        <taxon>Bacillota</taxon>
        <taxon>Bacilli</taxon>
        <taxon>Bacillales</taxon>
        <taxon>Bacillaceae</taxon>
        <taxon>Heyndrickxia</taxon>
    </lineage>
</organism>
<keyword evidence="3" id="KW-1185">Reference proteome</keyword>
<gene>
    <name evidence="2" type="ORF">BWZ43_13745</name>
</gene>
<feature type="transmembrane region" description="Helical" evidence="1">
    <location>
        <begin position="68"/>
        <end position="88"/>
    </location>
</feature>
<feature type="transmembrane region" description="Helical" evidence="1">
    <location>
        <begin position="94"/>
        <end position="114"/>
    </location>
</feature>
<feature type="transmembrane region" description="Helical" evidence="1">
    <location>
        <begin position="126"/>
        <end position="146"/>
    </location>
</feature>